<dbReference type="RefSeq" id="WP_213484126.1">
    <property type="nucleotide sequence ID" value="NZ_CAJRAY010000036.1"/>
</dbReference>
<evidence type="ECO:0000256" key="1">
    <source>
        <dbReference type="ARBA" id="ARBA00022737"/>
    </source>
</evidence>
<keyword evidence="4" id="KW-0812">Transmembrane</keyword>
<gene>
    <name evidence="5" type="primary">txxe 1698</name>
    <name evidence="5" type="ORF">TXXE_07870</name>
</gene>
<dbReference type="Pfam" id="PF07719">
    <property type="entry name" value="TPR_2"/>
    <property type="match status" value="1"/>
</dbReference>
<keyword evidence="1" id="KW-0677">Repeat</keyword>
<name>A0ABN7RRK9_THEXY</name>
<evidence type="ECO:0000313" key="6">
    <source>
        <dbReference type="Proteomes" id="UP000681526"/>
    </source>
</evidence>
<dbReference type="InterPro" id="IPR013105">
    <property type="entry name" value="TPR_2"/>
</dbReference>
<sequence length="224" mass="25827">MFGKFAIFSLLWILLGNPVAAIVVLIIILYILDRRFVGLSPSVVKPFRRARRIRQLKQQLSLNPNDMSARMELAHLLIERKAYGEARRLLEPAAETMAHSAEYWDDLGTALLFTGSRAEGESAIRRALDINPRVKYGQPYLRLAAVNRDQPEKALKLLDELQAIHSSSCEAYYRMGMIYKALGRREEARRALDEAAALYRTLPRYKRREERPWAIRSRLARLFA</sequence>
<keyword evidence="2 3" id="KW-0802">TPR repeat</keyword>
<evidence type="ECO:0000313" key="5">
    <source>
        <dbReference type="EMBL" id="CAG5084460.1"/>
    </source>
</evidence>
<protein>
    <submittedName>
        <fullName evidence="5">Tetratricopeptide repeat protein</fullName>
    </submittedName>
</protein>
<evidence type="ECO:0000256" key="4">
    <source>
        <dbReference type="SAM" id="Phobius"/>
    </source>
</evidence>
<comment type="caution">
    <text evidence="5">The sequence shown here is derived from an EMBL/GenBank/DDBJ whole genome shotgun (WGS) entry which is preliminary data.</text>
</comment>
<keyword evidence="4" id="KW-0472">Membrane</keyword>
<dbReference type="SMART" id="SM00028">
    <property type="entry name" value="TPR"/>
    <property type="match status" value="2"/>
</dbReference>
<keyword evidence="4" id="KW-1133">Transmembrane helix</keyword>
<dbReference type="Gene3D" id="1.25.40.10">
    <property type="entry name" value="Tetratricopeptide repeat domain"/>
    <property type="match status" value="1"/>
</dbReference>
<keyword evidence="6" id="KW-1185">Reference proteome</keyword>
<evidence type="ECO:0000256" key="3">
    <source>
        <dbReference type="PROSITE-ProRule" id="PRU00339"/>
    </source>
</evidence>
<feature type="transmembrane region" description="Helical" evidence="4">
    <location>
        <begin position="6"/>
        <end position="32"/>
    </location>
</feature>
<organism evidence="5 6">
    <name type="scientific">Thermobacillus xylanilyticus</name>
    <dbReference type="NCBI Taxonomy" id="76633"/>
    <lineage>
        <taxon>Bacteria</taxon>
        <taxon>Bacillati</taxon>
        <taxon>Bacillota</taxon>
        <taxon>Bacilli</taxon>
        <taxon>Bacillales</taxon>
        <taxon>Paenibacillaceae</taxon>
        <taxon>Thermobacillus</taxon>
    </lineage>
</organism>
<dbReference type="SUPFAM" id="SSF48452">
    <property type="entry name" value="TPR-like"/>
    <property type="match status" value="1"/>
</dbReference>
<dbReference type="Proteomes" id="UP000681526">
    <property type="component" value="Unassembled WGS sequence"/>
</dbReference>
<dbReference type="PROSITE" id="PS50005">
    <property type="entry name" value="TPR"/>
    <property type="match status" value="1"/>
</dbReference>
<feature type="repeat" description="TPR" evidence="3">
    <location>
        <begin position="169"/>
        <end position="202"/>
    </location>
</feature>
<proteinExistence type="predicted"/>
<dbReference type="InterPro" id="IPR019734">
    <property type="entry name" value="TPR_rpt"/>
</dbReference>
<dbReference type="EMBL" id="CAJRAY010000036">
    <property type="protein sequence ID" value="CAG5084460.1"/>
    <property type="molecule type" value="Genomic_DNA"/>
</dbReference>
<dbReference type="InterPro" id="IPR011990">
    <property type="entry name" value="TPR-like_helical_dom_sf"/>
</dbReference>
<dbReference type="Pfam" id="PF14559">
    <property type="entry name" value="TPR_19"/>
    <property type="match status" value="1"/>
</dbReference>
<accession>A0ABN7RRK9</accession>
<evidence type="ECO:0000256" key="2">
    <source>
        <dbReference type="ARBA" id="ARBA00022803"/>
    </source>
</evidence>
<reference evidence="5 6" key="1">
    <citation type="submission" date="2021-04" db="EMBL/GenBank/DDBJ databases">
        <authorList>
            <person name="Rakotoarivonina H."/>
        </authorList>
    </citation>
    <scope>NUCLEOTIDE SEQUENCE [LARGE SCALE GENOMIC DNA]</scope>
    <source>
        <strain evidence="5 6">XE</strain>
    </source>
</reference>